<protein>
    <recommendedName>
        <fullName evidence="1">MaoC-like domain-containing protein</fullName>
    </recommendedName>
</protein>
<sequence>MNAMDGNPNEATRTIAIRAEDIERFVALVGDRNPIHVDEDYAAGTRFQRRIAPGMLVASYISAVIANQLPGPGVIYLEQNLRFEAPVHIGDTITAKVRVVERPRPDRLRLETTCSNQSGQRVLSGTALVQVSPPVPAEAGTGPA</sequence>
<keyword evidence="3" id="KW-1185">Reference proteome</keyword>
<name>A0A0E3Z1U0_9GAMM</name>
<gene>
    <name evidence="2" type="ORF">WQ53_08610</name>
</gene>
<organism evidence="2 3">
    <name type="scientific">Pseudoxanthomonas suwonensis</name>
    <dbReference type="NCBI Taxonomy" id="314722"/>
    <lineage>
        <taxon>Bacteria</taxon>
        <taxon>Pseudomonadati</taxon>
        <taxon>Pseudomonadota</taxon>
        <taxon>Gammaproteobacteria</taxon>
        <taxon>Lysobacterales</taxon>
        <taxon>Lysobacteraceae</taxon>
        <taxon>Pseudoxanthomonas</taxon>
    </lineage>
</organism>
<feature type="domain" description="MaoC-like" evidence="1">
    <location>
        <begin position="7"/>
        <end position="102"/>
    </location>
</feature>
<dbReference type="Gene3D" id="3.10.129.10">
    <property type="entry name" value="Hotdog Thioesterase"/>
    <property type="match status" value="1"/>
</dbReference>
<dbReference type="PANTHER" id="PTHR43437:SF3">
    <property type="entry name" value="HYDROXYACYL-THIOESTER DEHYDRATASE TYPE 2, MITOCHONDRIAL"/>
    <property type="match status" value="1"/>
</dbReference>
<dbReference type="InterPro" id="IPR050965">
    <property type="entry name" value="UPF0336/Enoyl-CoA_hydratase"/>
</dbReference>
<dbReference type="PATRIC" id="fig|314722.6.peg.1852"/>
<dbReference type="EMBL" id="CP011144">
    <property type="protein sequence ID" value="AKC86809.1"/>
    <property type="molecule type" value="Genomic_DNA"/>
</dbReference>
<evidence type="ECO:0000313" key="2">
    <source>
        <dbReference type="EMBL" id="AKC86809.1"/>
    </source>
</evidence>
<dbReference type="GO" id="GO:0006633">
    <property type="term" value="P:fatty acid biosynthetic process"/>
    <property type="evidence" value="ECO:0007669"/>
    <property type="project" value="TreeGrafter"/>
</dbReference>
<dbReference type="CDD" id="cd03449">
    <property type="entry name" value="R_hydratase"/>
    <property type="match status" value="1"/>
</dbReference>
<dbReference type="PANTHER" id="PTHR43437">
    <property type="entry name" value="HYDROXYACYL-THIOESTER DEHYDRATASE TYPE 2, MITOCHONDRIAL-RELATED"/>
    <property type="match status" value="1"/>
</dbReference>
<evidence type="ECO:0000313" key="3">
    <source>
        <dbReference type="Proteomes" id="UP000033067"/>
    </source>
</evidence>
<dbReference type="Pfam" id="PF01575">
    <property type="entry name" value="MaoC_dehydratas"/>
    <property type="match status" value="1"/>
</dbReference>
<dbReference type="GO" id="GO:0019171">
    <property type="term" value="F:(3R)-hydroxyacyl-[acyl-carrier-protein] dehydratase activity"/>
    <property type="evidence" value="ECO:0007669"/>
    <property type="project" value="TreeGrafter"/>
</dbReference>
<dbReference type="Proteomes" id="UP000033067">
    <property type="component" value="Chromosome"/>
</dbReference>
<dbReference type="KEGG" id="psuw:WQ53_08610"/>
<evidence type="ECO:0000259" key="1">
    <source>
        <dbReference type="Pfam" id="PF01575"/>
    </source>
</evidence>
<dbReference type="InterPro" id="IPR029069">
    <property type="entry name" value="HotDog_dom_sf"/>
</dbReference>
<dbReference type="InterPro" id="IPR002539">
    <property type="entry name" value="MaoC-like_dom"/>
</dbReference>
<accession>A0A0E3Z1U0</accession>
<dbReference type="AlphaFoldDB" id="A0A0E3Z1U0"/>
<proteinExistence type="predicted"/>
<dbReference type="SUPFAM" id="SSF54637">
    <property type="entry name" value="Thioesterase/thiol ester dehydrase-isomerase"/>
    <property type="match status" value="1"/>
</dbReference>
<reference evidence="2 3" key="1">
    <citation type="journal article" date="2015" name="Genome Announc.">
        <title>Complete Genome Sequence of Pseudoxanthomonas suwonensis Strain J1, a Cellulose-Degrading Bacterium Isolated from Leaf- and Wood-Enriched Soil.</title>
        <authorList>
            <person name="Hou L."/>
            <person name="Jiang J."/>
            <person name="Xu Z."/>
            <person name="Zhou Y."/>
            <person name="Leung F.C."/>
        </authorList>
    </citation>
    <scope>NUCLEOTIDE SEQUENCE [LARGE SCALE GENOMIC DNA]</scope>
    <source>
        <strain evidence="2 3">J1</strain>
    </source>
</reference>